<sequence>MTDVMGGARVSPAHQVTECAWFPRVPPHRFASPIRAHGRGIPRMSGTVHAFVADDRRRCSSGLRKFFRSVEDVFVREEPREQAFAYLCALLSHPYAGGPVSTDGRNRLLTTARWDEDRMRDRIRDMAASQVGNGGTLLVTEQGFLKKGSNSAGVERQFCSASGRAGNYQIGLFLLWADRYGTITAIDRELLLPPSWLGSPARRRSGGIPPDLPPATRDRLAEGMIARALGPVTPARVVAPPTPRVTALLAGHGIPHTATAGAEADGAARFFRAARHRAGLDRYSVRQWRAWYRHMTLSMLAHAFLTTTRPAAAARPLPATAHLPATGRAAA</sequence>
<dbReference type="InterPro" id="IPR038721">
    <property type="entry name" value="IS701-like_DDE_dom"/>
</dbReference>
<proteinExistence type="predicted"/>
<reference evidence="2 3" key="1">
    <citation type="submission" date="2017-05" db="EMBL/GenBank/DDBJ databases">
        <title>Complete genome sequence of Streptomyces sp. SCSIO 03032 revealed the diverse biosynthetic pathways for its bioactive secondary metabolites.</title>
        <authorList>
            <person name="Ma L."/>
            <person name="Zhu Y."/>
            <person name="Zhang W."/>
            <person name="Zhang G."/>
            <person name="Tian X."/>
            <person name="Zhang S."/>
            <person name="Zhang C."/>
        </authorList>
    </citation>
    <scope>NUCLEOTIDE SEQUENCE [LARGE SCALE GENOMIC DNA]</scope>
    <source>
        <strain evidence="2 3">SCSIO 03032</strain>
    </source>
</reference>
<accession>A0A1W7CXG2</accession>
<dbReference type="Proteomes" id="UP000194218">
    <property type="component" value="Chromosome"/>
</dbReference>
<dbReference type="PANTHER" id="PTHR33627:SF1">
    <property type="entry name" value="TRANSPOSASE"/>
    <property type="match status" value="1"/>
</dbReference>
<evidence type="ECO:0000259" key="1">
    <source>
        <dbReference type="Pfam" id="PF13546"/>
    </source>
</evidence>
<dbReference type="AlphaFoldDB" id="A0A1W7CXG2"/>
<dbReference type="KEGG" id="smao:CAG99_12225"/>
<feature type="domain" description="Transposase IS701-like DDE" evidence="1">
    <location>
        <begin position="102"/>
        <end position="238"/>
    </location>
</feature>
<organism evidence="2 3">
    <name type="scientific">Streptomyces marincola</name>
    <dbReference type="NCBI Taxonomy" id="2878388"/>
    <lineage>
        <taxon>Bacteria</taxon>
        <taxon>Bacillati</taxon>
        <taxon>Actinomycetota</taxon>
        <taxon>Actinomycetes</taxon>
        <taxon>Kitasatosporales</taxon>
        <taxon>Streptomycetaceae</taxon>
        <taxon>Streptomyces</taxon>
    </lineage>
</organism>
<evidence type="ECO:0000313" key="2">
    <source>
        <dbReference type="EMBL" id="ARQ69531.1"/>
    </source>
</evidence>
<protein>
    <recommendedName>
        <fullName evidence="1">Transposase IS701-like DDE domain-containing protein</fullName>
    </recommendedName>
</protein>
<evidence type="ECO:0000313" key="3">
    <source>
        <dbReference type="Proteomes" id="UP000194218"/>
    </source>
</evidence>
<dbReference type="Pfam" id="PF13546">
    <property type="entry name" value="DDE_5"/>
    <property type="match status" value="1"/>
</dbReference>
<name>A0A1W7CXG2_9ACTN</name>
<dbReference type="EMBL" id="CP021121">
    <property type="protein sequence ID" value="ARQ69531.1"/>
    <property type="molecule type" value="Genomic_DNA"/>
</dbReference>
<dbReference type="PANTHER" id="PTHR33627">
    <property type="entry name" value="TRANSPOSASE"/>
    <property type="match status" value="1"/>
</dbReference>
<gene>
    <name evidence="2" type="ORF">CAG99_12225</name>
</gene>
<dbReference type="InterPro" id="IPR039365">
    <property type="entry name" value="IS701-like"/>
</dbReference>
<keyword evidence="3" id="KW-1185">Reference proteome</keyword>